<dbReference type="Pfam" id="PF10280">
    <property type="entry name" value="Med11"/>
    <property type="match status" value="1"/>
</dbReference>
<keyword evidence="6" id="KW-0010">Activator</keyword>
<evidence type="ECO:0000313" key="8">
    <source>
        <dbReference type="Proteomes" id="UP001158576"/>
    </source>
</evidence>
<organism evidence="7 8">
    <name type="scientific">Oikopleura dioica</name>
    <name type="common">Tunicate</name>
    <dbReference type="NCBI Taxonomy" id="34765"/>
    <lineage>
        <taxon>Eukaryota</taxon>
        <taxon>Metazoa</taxon>
        <taxon>Chordata</taxon>
        <taxon>Tunicata</taxon>
        <taxon>Appendicularia</taxon>
        <taxon>Copelata</taxon>
        <taxon>Oikopleuridae</taxon>
        <taxon>Oikopleura</taxon>
    </lineage>
</organism>
<comment type="subunit">
    <text evidence="6">Component of the Mediator complex.</text>
</comment>
<keyword evidence="4 6" id="KW-0539">Nucleus</keyword>
<evidence type="ECO:0000256" key="5">
    <source>
        <dbReference type="ARBA" id="ARBA00032011"/>
    </source>
</evidence>
<proteinExistence type="inferred from homology"/>
<evidence type="ECO:0000256" key="1">
    <source>
        <dbReference type="ARBA" id="ARBA00004123"/>
    </source>
</evidence>
<keyword evidence="8" id="KW-1185">Reference proteome</keyword>
<protein>
    <recommendedName>
        <fullName evidence="3 6">Mediator of RNA polymerase II transcription subunit 11</fullName>
    </recommendedName>
    <alternativeName>
        <fullName evidence="5 6">Mediator complex subunit 11</fullName>
    </alternativeName>
</protein>
<gene>
    <name evidence="6" type="primary">MED11</name>
    <name evidence="7" type="ORF">OKIOD_LOCUS11165</name>
</gene>
<evidence type="ECO:0000256" key="3">
    <source>
        <dbReference type="ARBA" id="ARBA00019621"/>
    </source>
</evidence>
<dbReference type="InterPro" id="IPR019404">
    <property type="entry name" value="Mediator_Med11"/>
</dbReference>
<evidence type="ECO:0000313" key="7">
    <source>
        <dbReference type="EMBL" id="CAG5105728.1"/>
    </source>
</evidence>
<comment type="similarity">
    <text evidence="2 6">Belongs to the Mediator complex subunit 11 family.</text>
</comment>
<dbReference type="Gene3D" id="1.10.287.3490">
    <property type="match status" value="1"/>
</dbReference>
<sequence length="133" mass="14684">MAKREAISSLDTEGKLKALDQIEKQLVSAIKNCGQVIGELGTEKISEKNAVKLTDKFLKEIDEVEGALTNQIHYLSQVTCSTTHEGSVYGQLKEMEQMATAQGSANLRIKKLMEITHPDKFPVPDGCRPQKPN</sequence>
<comment type="function">
    <text evidence="6">Component of the Mediator complex, a coactivator involved in the regulated transcription of nearly all RNA polymerase II-dependent genes. Mediator functions as a bridge to convey information from gene-specific regulatory proteins to the basal RNA polymerase II transcription machinery. Mediator is recruited to promoters by direct interactions with regulatory proteins and serves as a scaffold for the assembly of a functional pre-initiation complex with RNA polymerase II and the general transcription factors.</text>
</comment>
<dbReference type="PANTHER" id="PTHR22890">
    <property type="entry name" value="MEDIATOR OF RNA POLYMERASE II TRANSCRIPTION SUBUNIT 11"/>
    <property type="match status" value="1"/>
</dbReference>
<dbReference type="Proteomes" id="UP001158576">
    <property type="component" value="Chromosome 1"/>
</dbReference>
<evidence type="ECO:0000256" key="4">
    <source>
        <dbReference type="ARBA" id="ARBA00023242"/>
    </source>
</evidence>
<name>A0ABN7SUI3_OIKDI</name>
<keyword evidence="6" id="KW-0804">Transcription</keyword>
<reference evidence="7 8" key="1">
    <citation type="submission" date="2021-04" db="EMBL/GenBank/DDBJ databases">
        <authorList>
            <person name="Bliznina A."/>
        </authorList>
    </citation>
    <scope>NUCLEOTIDE SEQUENCE [LARGE SCALE GENOMIC DNA]</scope>
</reference>
<dbReference type="EMBL" id="OU015566">
    <property type="protein sequence ID" value="CAG5105728.1"/>
    <property type="molecule type" value="Genomic_DNA"/>
</dbReference>
<accession>A0ABN7SUI3</accession>
<keyword evidence="6" id="KW-0805">Transcription regulation</keyword>
<evidence type="ECO:0000256" key="2">
    <source>
        <dbReference type="ARBA" id="ARBA00008186"/>
    </source>
</evidence>
<evidence type="ECO:0000256" key="6">
    <source>
        <dbReference type="RuleBase" id="RU364147"/>
    </source>
</evidence>
<comment type="subcellular location">
    <subcellularLocation>
        <location evidence="1 6">Nucleus</location>
    </subcellularLocation>
</comment>